<dbReference type="OrthoDB" id="68575at2759"/>
<sequence length="207" mass="22878">MNNTSNNKMKVASNNVVKVLGICGSLRKDSKNMQALKYMASAAPGVGIDMEIADLTEVPFFNADIEHEKPPAVEKLLQQMIDADAFVLATPEYNYSYTPALKNALDWGSRIKDNRGFKQKAASMISVGGGHKGGRSQYHLRQVSVFLDLFVLNKPEVMLSGFDGTTFNEKGHLVDKASMDRMVQQLEALKELSIKLNPKQFTDDGHP</sequence>
<dbReference type="GO" id="GO:0005829">
    <property type="term" value="C:cytosol"/>
    <property type="evidence" value="ECO:0007669"/>
    <property type="project" value="TreeGrafter"/>
</dbReference>
<evidence type="ECO:0000259" key="1">
    <source>
        <dbReference type="Pfam" id="PF03358"/>
    </source>
</evidence>
<evidence type="ECO:0000313" key="3">
    <source>
        <dbReference type="Proteomes" id="UP000693970"/>
    </source>
</evidence>
<proteinExistence type="predicted"/>
<dbReference type="PANTHER" id="PTHR30543">
    <property type="entry name" value="CHROMATE REDUCTASE"/>
    <property type="match status" value="1"/>
</dbReference>
<comment type="caution">
    <text evidence="2">The sequence shown here is derived from an EMBL/GenBank/DDBJ whole genome shotgun (WGS) entry which is preliminary data.</text>
</comment>
<dbReference type="Pfam" id="PF03358">
    <property type="entry name" value="FMN_red"/>
    <property type="match status" value="1"/>
</dbReference>
<gene>
    <name evidence="2" type="ORF">IV203_016317</name>
</gene>
<dbReference type="InterPro" id="IPR050712">
    <property type="entry name" value="NAD(P)H-dep_reductase"/>
</dbReference>
<evidence type="ECO:0000313" key="2">
    <source>
        <dbReference type="EMBL" id="KAG7347612.1"/>
    </source>
</evidence>
<keyword evidence="3" id="KW-1185">Reference proteome</keyword>
<dbReference type="Proteomes" id="UP000693970">
    <property type="component" value="Unassembled WGS sequence"/>
</dbReference>
<feature type="domain" description="NADPH-dependent FMN reductase-like" evidence="1">
    <location>
        <begin position="17"/>
        <end position="161"/>
    </location>
</feature>
<accession>A0A9K3KPS6</accession>
<dbReference type="AlphaFoldDB" id="A0A9K3KPS6"/>
<dbReference type="GO" id="GO:0010181">
    <property type="term" value="F:FMN binding"/>
    <property type="evidence" value="ECO:0007669"/>
    <property type="project" value="TreeGrafter"/>
</dbReference>
<name>A0A9K3KPS6_9STRA</name>
<dbReference type="InterPro" id="IPR005025">
    <property type="entry name" value="FMN_Rdtase-like_dom"/>
</dbReference>
<dbReference type="EMBL" id="JAGRRH010000020">
    <property type="protein sequence ID" value="KAG7347612.1"/>
    <property type="molecule type" value="Genomic_DNA"/>
</dbReference>
<dbReference type="PANTHER" id="PTHR30543:SF21">
    <property type="entry name" value="NAD(P)H-DEPENDENT FMN REDUCTASE LOT6"/>
    <property type="match status" value="1"/>
</dbReference>
<dbReference type="GO" id="GO:0016491">
    <property type="term" value="F:oxidoreductase activity"/>
    <property type="evidence" value="ECO:0007669"/>
    <property type="project" value="InterPro"/>
</dbReference>
<protein>
    <submittedName>
        <fullName evidence="2">NADPH:quinone oxidoreductase</fullName>
    </submittedName>
</protein>
<reference evidence="2" key="2">
    <citation type="submission" date="2021-04" db="EMBL/GenBank/DDBJ databases">
        <authorList>
            <person name="Podell S."/>
        </authorList>
    </citation>
    <scope>NUCLEOTIDE SEQUENCE</scope>
    <source>
        <strain evidence="2">Hildebrandi</strain>
    </source>
</reference>
<reference evidence="2" key="1">
    <citation type="journal article" date="2021" name="Sci. Rep.">
        <title>Diploid genomic architecture of Nitzschia inconspicua, an elite biomass production diatom.</title>
        <authorList>
            <person name="Oliver A."/>
            <person name="Podell S."/>
            <person name="Pinowska A."/>
            <person name="Traller J.C."/>
            <person name="Smith S.R."/>
            <person name="McClure R."/>
            <person name="Beliaev A."/>
            <person name="Bohutskyi P."/>
            <person name="Hill E.A."/>
            <person name="Rabines A."/>
            <person name="Zheng H."/>
            <person name="Allen L.Z."/>
            <person name="Kuo A."/>
            <person name="Grigoriev I.V."/>
            <person name="Allen A.E."/>
            <person name="Hazlebeck D."/>
            <person name="Allen E.E."/>
        </authorList>
    </citation>
    <scope>NUCLEOTIDE SEQUENCE</scope>
    <source>
        <strain evidence="2">Hildebrandi</strain>
    </source>
</reference>
<organism evidence="2 3">
    <name type="scientific">Nitzschia inconspicua</name>
    <dbReference type="NCBI Taxonomy" id="303405"/>
    <lineage>
        <taxon>Eukaryota</taxon>
        <taxon>Sar</taxon>
        <taxon>Stramenopiles</taxon>
        <taxon>Ochrophyta</taxon>
        <taxon>Bacillariophyta</taxon>
        <taxon>Bacillariophyceae</taxon>
        <taxon>Bacillariophycidae</taxon>
        <taxon>Bacillariales</taxon>
        <taxon>Bacillariaceae</taxon>
        <taxon>Nitzschia</taxon>
    </lineage>
</organism>